<feature type="compositionally biased region" description="Basic and acidic residues" evidence="1">
    <location>
        <begin position="41"/>
        <end position="57"/>
    </location>
</feature>
<dbReference type="PANTHER" id="PTHR40460">
    <property type="entry name" value="CHROMOSOME 1, WHOLE GENOME SHOTGUN SEQUENCE"/>
    <property type="match status" value="1"/>
</dbReference>
<keyword evidence="3" id="KW-1185">Reference proteome</keyword>
<sequence length="108" mass="11489">MSSSSYNNTEPNKTTGQFHSLKGTAVETVGNVTGATTWTDSGRKEHAAGETEIKAAEGKQYVQGTKERVEGKKDSVVGAITGDKQQQMSGNAEQTKGETRQQLNDPTA</sequence>
<dbReference type="InParanoid" id="A0A165D9E4"/>
<evidence type="ECO:0000256" key="1">
    <source>
        <dbReference type="SAM" id="MobiDB-lite"/>
    </source>
</evidence>
<evidence type="ECO:0000313" key="2">
    <source>
        <dbReference type="EMBL" id="KZV84053.1"/>
    </source>
</evidence>
<protein>
    <submittedName>
        <fullName evidence="2">Mismatched base pair and cruciform DNA recognition protein</fullName>
    </submittedName>
</protein>
<evidence type="ECO:0000313" key="3">
    <source>
        <dbReference type="Proteomes" id="UP000077266"/>
    </source>
</evidence>
<dbReference type="SUPFAM" id="SSF69047">
    <property type="entry name" value="Hypothetical protein YjbJ"/>
    <property type="match status" value="1"/>
</dbReference>
<gene>
    <name evidence="2" type="ORF">EXIGLDRAFT_727677</name>
</gene>
<proteinExistence type="predicted"/>
<dbReference type="Proteomes" id="UP000077266">
    <property type="component" value="Unassembled WGS sequence"/>
</dbReference>
<name>A0A165D9E4_EXIGL</name>
<dbReference type="OrthoDB" id="9999611at2759"/>
<dbReference type="AlphaFoldDB" id="A0A165D9E4"/>
<dbReference type="EMBL" id="KV426242">
    <property type="protein sequence ID" value="KZV84053.1"/>
    <property type="molecule type" value="Genomic_DNA"/>
</dbReference>
<reference evidence="2 3" key="1">
    <citation type="journal article" date="2016" name="Mol. Biol. Evol.">
        <title>Comparative Genomics of Early-Diverging Mushroom-Forming Fungi Provides Insights into the Origins of Lignocellulose Decay Capabilities.</title>
        <authorList>
            <person name="Nagy L.G."/>
            <person name="Riley R."/>
            <person name="Tritt A."/>
            <person name="Adam C."/>
            <person name="Daum C."/>
            <person name="Floudas D."/>
            <person name="Sun H."/>
            <person name="Yadav J.S."/>
            <person name="Pangilinan J."/>
            <person name="Larsson K.H."/>
            <person name="Matsuura K."/>
            <person name="Barry K."/>
            <person name="Labutti K."/>
            <person name="Kuo R."/>
            <person name="Ohm R.A."/>
            <person name="Bhattacharya S.S."/>
            <person name="Shirouzu T."/>
            <person name="Yoshinaga Y."/>
            <person name="Martin F.M."/>
            <person name="Grigoriev I.V."/>
            <person name="Hibbett D.S."/>
        </authorList>
    </citation>
    <scope>NUCLEOTIDE SEQUENCE [LARGE SCALE GENOMIC DNA]</scope>
    <source>
        <strain evidence="2 3">HHB12029</strain>
    </source>
</reference>
<accession>A0A165D9E4</accession>
<feature type="compositionally biased region" description="Polar residues" evidence="1">
    <location>
        <begin position="30"/>
        <end position="40"/>
    </location>
</feature>
<feature type="compositionally biased region" description="Polar residues" evidence="1">
    <location>
        <begin position="1"/>
        <end position="18"/>
    </location>
</feature>
<feature type="compositionally biased region" description="Basic and acidic residues" evidence="1">
    <location>
        <begin position="65"/>
        <end position="75"/>
    </location>
</feature>
<organism evidence="2 3">
    <name type="scientific">Exidia glandulosa HHB12029</name>
    <dbReference type="NCBI Taxonomy" id="1314781"/>
    <lineage>
        <taxon>Eukaryota</taxon>
        <taxon>Fungi</taxon>
        <taxon>Dikarya</taxon>
        <taxon>Basidiomycota</taxon>
        <taxon>Agaricomycotina</taxon>
        <taxon>Agaricomycetes</taxon>
        <taxon>Auriculariales</taxon>
        <taxon>Exidiaceae</taxon>
        <taxon>Exidia</taxon>
    </lineage>
</organism>
<dbReference type="InterPro" id="IPR036629">
    <property type="entry name" value="YjbJ_sf"/>
</dbReference>
<dbReference type="PANTHER" id="PTHR40460:SF1">
    <property type="entry name" value="CSBD-LIKE DOMAIN-CONTAINING PROTEIN"/>
    <property type="match status" value="1"/>
</dbReference>
<feature type="compositionally biased region" description="Polar residues" evidence="1">
    <location>
        <begin position="83"/>
        <end position="108"/>
    </location>
</feature>
<feature type="region of interest" description="Disordered" evidence="1">
    <location>
        <begin position="1"/>
        <end position="108"/>
    </location>
</feature>
<dbReference type="STRING" id="1314781.A0A165D9E4"/>